<keyword evidence="2" id="KW-0732">Signal</keyword>
<name>A0A077R679_9BASI</name>
<accession>A0A077R679</accession>
<protein>
    <submittedName>
        <fullName evidence="3">Uncharacterized protein</fullName>
    </submittedName>
</protein>
<feature type="signal peptide" evidence="2">
    <location>
        <begin position="1"/>
        <end position="27"/>
    </location>
</feature>
<evidence type="ECO:0000256" key="2">
    <source>
        <dbReference type="SAM" id="SignalP"/>
    </source>
</evidence>
<dbReference type="EMBL" id="HG529615">
    <property type="protein sequence ID" value="CDI54478.1"/>
    <property type="molecule type" value="Genomic_DNA"/>
</dbReference>
<organism evidence="3">
    <name type="scientific">Melanopsichium pennsylvanicum 4</name>
    <dbReference type="NCBI Taxonomy" id="1398559"/>
    <lineage>
        <taxon>Eukaryota</taxon>
        <taxon>Fungi</taxon>
        <taxon>Dikarya</taxon>
        <taxon>Basidiomycota</taxon>
        <taxon>Ustilaginomycotina</taxon>
        <taxon>Ustilaginomycetes</taxon>
        <taxon>Ustilaginales</taxon>
        <taxon>Ustilaginaceae</taxon>
        <taxon>Melanopsichium</taxon>
    </lineage>
</organism>
<feature type="chain" id="PRO_5001722835" evidence="2">
    <location>
        <begin position="28"/>
        <end position="369"/>
    </location>
</feature>
<dbReference type="AlphaFoldDB" id="A0A077R679"/>
<evidence type="ECO:0000313" key="3">
    <source>
        <dbReference type="EMBL" id="CDI54478.1"/>
    </source>
</evidence>
<feature type="region of interest" description="Disordered" evidence="1">
    <location>
        <begin position="33"/>
        <end position="52"/>
    </location>
</feature>
<reference evidence="3" key="1">
    <citation type="journal article" date="2014" name="Genome Biol. Evol.">
        <title>Gene Loss Rather Than Gene Gain Is Associated with a Host Jump from Monocots to Dicots in the Smut Fungus Melanopsichium pennsylvanicum.</title>
        <authorList>
            <person name="Sharma R."/>
            <person name="Mishra B."/>
            <person name="Runge F."/>
            <person name="Thines M."/>
        </authorList>
    </citation>
    <scope>NUCLEOTIDE SEQUENCE</scope>
    <source>
        <strain evidence="3">4</strain>
    </source>
</reference>
<proteinExistence type="predicted"/>
<sequence length="369" mass="42218">MKHLHILSFSLVTIILGILLSSQYCAALGPEISSSSVTPSTGAPRPPGPSSEQRISFNAYIRLLHPERIKGLERHDPDDFNEMYRDVPFYDYAPLFRTSTQLSVVEQALRDYRKVTVVGDRDAQTLVYDERNGQIRHYPKDIRAVRLRFEVDPKIHTLYKTVHNFPLEVVPGRKSIQDVPYADDLPILTSGRDDLAHMMEAIDTRGAFYHVRPDTNDIQHDIHLIELPEQGELQIKKAGQRRVTQIQDTLTHFNTATRNLGRNVAAVLYGKPIIPNASLRQSRLERIQLSQYPRFTEHTTYRNIVNALQNHGKFRLYVTGEDGRMKKYKIKVDNLDENAAFKIKAERFGIRDKLEEGVLSALGKIRLPG</sequence>
<evidence type="ECO:0000256" key="1">
    <source>
        <dbReference type="SAM" id="MobiDB-lite"/>
    </source>
</evidence>